<dbReference type="SUPFAM" id="SSF52047">
    <property type="entry name" value="RNI-like"/>
    <property type="match status" value="1"/>
</dbReference>
<keyword evidence="2" id="KW-1185">Reference proteome</keyword>
<dbReference type="EMBL" id="BPQB01000013">
    <property type="protein sequence ID" value="GJE89490.1"/>
    <property type="molecule type" value="Genomic_DNA"/>
</dbReference>
<comment type="caution">
    <text evidence="1">The sequence shown here is derived from an EMBL/GenBank/DDBJ whole genome shotgun (WGS) entry which is preliminary data.</text>
</comment>
<dbReference type="Proteomes" id="UP000703269">
    <property type="component" value="Unassembled WGS sequence"/>
</dbReference>
<dbReference type="AlphaFoldDB" id="A0A9P3G8N9"/>
<dbReference type="InterPro" id="IPR032675">
    <property type="entry name" value="LRR_dom_sf"/>
</dbReference>
<accession>A0A9P3G8N9</accession>
<name>A0A9P3G8N9_9APHY</name>
<dbReference type="Gene3D" id="3.80.10.10">
    <property type="entry name" value="Ribonuclease Inhibitor"/>
    <property type="match status" value="1"/>
</dbReference>
<evidence type="ECO:0000313" key="2">
    <source>
        <dbReference type="Proteomes" id="UP000703269"/>
    </source>
</evidence>
<proteinExistence type="predicted"/>
<reference evidence="1 2" key="1">
    <citation type="submission" date="2021-08" db="EMBL/GenBank/DDBJ databases">
        <title>Draft Genome Sequence of Phanerochaete sordida strain YK-624.</title>
        <authorList>
            <person name="Mori T."/>
            <person name="Dohra H."/>
            <person name="Suzuki T."/>
            <person name="Kawagishi H."/>
            <person name="Hirai H."/>
        </authorList>
    </citation>
    <scope>NUCLEOTIDE SEQUENCE [LARGE SCALE GENOMIC DNA]</scope>
    <source>
        <strain evidence="1 2">YK-624</strain>
    </source>
</reference>
<evidence type="ECO:0008006" key="3">
    <source>
        <dbReference type="Google" id="ProtNLM"/>
    </source>
</evidence>
<protein>
    <recommendedName>
        <fullName evidence="3">F-box domain-containing protein</fullName>
    </recommendedName>
</protein>
<gene>
    <name evidence="1" type="ORF">PsYK624_055910</name>
</gene>
<dbReference type="OrthoDB" id="2269034at2759"/>
<organism evidence="1 2">
    <name type="scientific">Phanerochaete sordida</name>
    <dbReference type="NCBI Taxonomy" id="48140"/>
    <lineage>
        <taxon>Eukaryota</taxon>
        <taxon>Fungi</taxon>
        <taxon>Dikarya</taxon>
        <taxon>Basidiomycota</taxon>
        <taxon>Agaricomycotina</taxon>
        <taxon>Agaricomycetes</taxon>
        <taxon>Polyporales</taxon>
        <taxon>Phanerochaetaceae</taxon>
        <taxon>Phanerochaete</taxon>
    </lineage>
</organism>
<evidence type="ECO:0000313" key="1">
    <source>
        <dbReference type="EMBL" id="GJE89490.1"/>
    </source>
</evidence>
<sequence>MPVKPNAVHRPNIDKLPVELLSHLFTLWSLVDNDAPWMAASVSQEWRRIVLRCPRAWSNISVILKAPNETTEEDRAWCIEEDEELEDEHSPRGKRRPLDLWFARSGSVPIALTLAVAQTHPHIEFRIAECVRVLEAHAPRLRRLSVQLESVPLAEGLFCVLPRLALHMLEVHIQHTPRRGPLRGAHTAGEDPHLPTLWSAVRAAQHVRLSGCFPPRRAPQDALGTESLELHSTPLSVRELAPLLAQHQCLTALDLSEVWGAPFPFENYTPEPVQLPALTRLTIGRVYMDLLTNVFVWLRAPALTHLTIGTGGVTELVWTMRRSDETSFETTARYGAALAEFVSHCPALESLCLMRATIHDRHLVDVLGKVPSLCELRIEDSLVGTPLLRALTLPMSATAATSKKHKPVLCPNLQRLSFKKCDLVVGEHLIALVQSRNRAGSPTTPLTDIHTLRCPNVSVAHLHDLLHAL</sequence>